<name>A0A9D9NS26_9BACT</name>
<dbReference type="PANTHER" id="PTHR31270">
    <property type="entry name" value="GLUTAMINYL-PEPTIDE CYCLOTRANSFERASE"/>
    <property type="match status" value="1"/>
</dbReference>
<feature type="signal peptide" evidence="1">
    <location>
        <begin position="1"/>
        <end position="29"/>
    </location>
</feature>
<accession>A0A9D9NS26</accession>
<dbReference type="Proteomes" id="UP000823750">
    <property type="component" value="Unassembled WGS sequence"/>
</dbReference>
<dbReference type="PANTHER" id="PTHR31270:SF1">
    <property type="entry name" value="GLUTAMINYL-PEPTIDE CYCLOTRANSFERASE"/>
    <property type="match status" value="1"/>
</dbReference>
<reference evidence="2" key="2">
    <citation type="journal article" date="2021" name="PeerJ">
        <title>Extensive microbial diversity within the chicken gut microbiome revealed by metagenomics and culture.</title>
        <authorList>
            <person name="Gilroy R."/>
            <person name="Ravi A."/>
            <person name="Getino M."/>
            <person name="Pursley I."/>
            <person name="Horton D.L."/>
            <person name="Alikhan N.F."/>
            <person name="Baker D."/>
            <person name="Gharbi K."/>
            <person name="Hall N."/>
            <person name="Watson M."/>
            <person name="Adriaenssens E.M."/>
            <person name="Foster-Nyarko E."/>
            <person name="Jarju S."/>
            <person name="Secka A."/>
            <person name="Antonio M."/>
            <person name="Oren A."/>
            <person name="Chaudhuri R.R."/>
            <person name="La Ragione R."/>
            <person name="Hildebrand F."/>
            <person name="Pallen M.J."/>
        </authorList>
    </citation>
    <scope>NUCLEOTIDE SEQUENCE</scope>
    <source>
        <strain evidence="2">B2-16538</strain>
    </source>
</reference>
<evidence type="ECO:0000313" key="2">
    <source>
        <dbReference type="EMBL" id="MBO8486006.1"/>
    </source>
</evidence>
<organism evidence="2 3">
    <name type="scientific">Candidatus Cryptobacteroides excrementavium</name>
    <dbReference type="NCBI Taxonomy" id="2840759"/>
    <lineage>
        <taxon>Bacteria</taxon>
        <taxon>Pseudomonadati</taxon>
        <taxon>Bacteroidota</taxon>
        <taxon>Bacteroidia</taxon>
        <taxon>Bacteroidales</taxon>
        <taxon>Candidatus Cryptobacteroides</taxon>
    </lineage>
</organism>
<protein>
    <submittedName>
        <fullName evidence="2">Glutaminyl-peptide cyclotransferase</fullName>
    </submittedName>
</protein>
<sequence length="262" mass="29101">MASVARYMIRAAVLFLTAAFVSSVFPVSAAAAVRNYRLKVVREYPHDTGSYTQGLFIHDGQMYESTGQYGLSTFRKVDISSGEPLRRLDFSRKYFVEGSAVLGDDLYILTWTNRVAFIYDINTLEYKATKSYPRQGWGLTTDGSQLIASDGSAALYFMTPQLQVTRTLTVRLSGRPVRSLNELEYIGGKIWANVYTSDLILIINPDTGNVEGTVDCTGLLPDSLRTPSTDVLNGIASDPSTGKIYLTGKNWPRLYEVVLEEK</sequence>
<feature type="chain" id="PRO_5039064500" evidence="1">
    <location>
        <begin position="30"/>
        <end position="262"/>
    </location>
</feature>
<dbReference type="EMBL" id="JADILX010000090">
    <property type="protein sequence ID" value="MBO8486006.1"/>
    <property type="molecule type" value="Genomic_DNA"/>
</dbReference>
<dbReference type="SUPFAM" id="SSF50969">
    <property type="entry name" value="YVTN repeat-like/Quinoprotein amine dehydrogenase"/>
    <property type="match status" value="1"/>
</dbReference>
<dbReference type="InterPro" id="IPR011044">
    <property type="entry name" value="Quino_amine_DH_bsu"/>
</dbReference>
<keyword evidence="1" id="KW-0732">Signal</keyword>
<dbReference type="AlphaFoldDB" id="A0A9D9NS26"/>
<comment type="caution">
    <text evidence="2">The sequence shown here is derived from an EMBL/GenBank/DDBJ whole genome shotgun (WGS) entry which is preliminary data.</text>
</comment>
<dbReference type="GO" id="GO:0016603">
    <property type="term" value="F:glutaminyl-peptide cyclotransferase activity"/>
    <property type="evidence" value="ECO:0007669"/>
    <property type="project" value="InterPro"/>
</dbReference>
<gene>
    <name evidence="2" type="ORF">IAB78_06240</name>
</gene>
<proteinExistence type="predicted"/>
<evidence type="ECO:0000313" key="3">
    <source>
        <dbReference type="Proteomes" id="UP000823750"/>
    </source>
</evidence>
<evidence type="ECO:0000256" key="1">
    <source>
        <dbReference type="SAM" id="SignalP"/>
    </source>
</evidence>
<dbReference type="InterPro" id="IPR007788">
    <property type="entry name" value="QCT"/>
</dbReference>
<reference evidence="2" key="1">
    <citation type="submission" date="2020-10" db="EMBL/GenBank/DDBJ databases">
        <authorList>
            <person name="Gilroy R."/>
        </authorList>
    </citation>
    <scope>NUCLEOTIDE SEQUENCE</scope>
    <source>
        <strain evidence="2">B2-16538</strain>
    </source>
</reference>
<dbReference type="Pfam" id="PF05096">
    <property type="entry name" value="Glu_cyclase_2"/>
    <property type="match status" value="1"/>
</dbReference>